<evidence type="ECO:0000313" key="1">
    <source>
        <dbReference type="EMBL" id="SPF46015.1"/>
    </source>
</evidence>
<name>A0A2U3L264_9FIRM</name>
<protein>
    <submittedName>
        <fullName evidence="1">Uncharacterized protein</fullName>
    </submittedName>
</protein>
<accession>A0A2U3L264</accession>
<reference evidence="2" key="1">
    <citation type="submission" date="2018-02" db="EMBL/GenBank/DDBJ databases">
        <authorList>
            <person name="Hausmann B."/>
        </authorList>
    </citation>
    <scope>NUCLEOTIDE SEQUENCE [LARGE SCALE GENOMIC DNA]</scope>
    <source>
        <strain evidence="2">Peat soil MAG SbF1</strain>
    </source>
</reference>
<dbReference type="EMBL" id="OMOF01000271">
    <property type="protein sequence ID" value="SPF46015.1"/>
    <property type="molecule type" value="Genomic_DNA"/>
</dbReference>
<gene>
    <name evidence="1" type="ORF">SBF1_3420003</name>
</gene>
<organism evidence="1 2">
    <name type="scientific">Candidatus Desulfosporosinus infrequens</name>
    <dbReference type="NCBI Taxonomy" id="2043169"/>
    <lineage>
        <taxon>Bacteria</taxon>
        <taxon>Bacillati</taxon>
        <taxon>Bacillota</taxon>
        <taxon>Clostridia</taxon>
        <taxon>Eubacteriales</taxon>
        <taxon>Desulfitobacteriaceae</taxon>
        <taxon>Desulfosporosinus</taxon>
    </lineage>
</organism>
<evidence type="ECO:0000313" key="2">
    <source>
        <dbReference type="Proteomes" id="UP000238916"/>
    </source>
</evidence>
<proteinExistence type="predicted"/>
<dbReference type="Proteomes" id="UP000238916">
    <property type="component" value="Unassembled WGS sequence"/>
</dbReference>
<dbReference type="AlphaFoldDB" id="A0A2U3L264"/>
<sequence length="67" mass="8166">METYIFKKLNVTFLIKNSIMAISNLQQIYITIINLYYDWRAGNILYIICKYKIHHTKLYRGFLFCNH</sequence>